<comment type="caution">
    <text evidence="8">Lacks conserved residue(s) required for the propagation of feature annotation.</text>
</comment>
<dbReference type="InterPro" id="IPR008989">
    <property type="entry name" value="Myosin_S1_N"/>
</dbReference>
<dbReference type="GO" id="GO:0051015">
    <property type="term" value="F:actin filament binding"/>
    <property type="evidence" value="ECO:0007669"/>
    <property type="project" value="InterPro"/>
</dbReference>
<evidence type="ECO:0000256" key="8">
    <source>
        <dbReference type="PROSITE-ProRule" id="PRU00782"/>
    </source>
</evidence>
<dbReference type="AlphaFoldDB" id="K1PEW5"/>
<dbReference type="GO" id="GO:0005524">
    <property type="term" value="F:ATP binding"/>
    <property type="evidence" value="ECO:0007669"/>
    <property type="project" value="UniProtKB-KW"/>
</dbReference>
<evidence type="ECO:0000313" key="9">
    <source>
        <dbReference type="EMBL" id="EKC20078.1"/>
    </source>
</evidence>
<dbReference type="SUPFAM" id="SSF52540">
    <property type="entry name" value="P-loop containing nucleoside triphosphate hydrolases"/>
    <property type="match status" value="1"/>
</dbReference>
<dbReference type="EMBL" id="JH817278">
    <property type="protein sequence ID" value="EKC20078.1"/>
    <property type="molecule type" value="Genomic_DNA"/>
</dbReference>
<comment type="similarity">
    <text evidence="1 8">Belongs to the TRAFAC class myosin-kinesin ATPase superfamily. Myosin family.</text>
</comment>
<dbReference type="HOGENOM" id="CLU_138120_1_0_1"/>
<dbReference type="GO" id="GO:0016459">
    <property type="term" value="C:myosin complex"/>
    <property type="evidence" value="ECO:0007669"/>
    <property type="project" value="UniProtKB-KW"/>
</dbReference>
<evidence type="ECO:0000256" key="5">
    <source>
        <dbReference type="ARBA" id="ARBA00023123"/>
    </source>
</evidence>
<dbReference type="FunFam" id="2.30.30.360:FF:000001">
    <property type="entry name" value="Myosin heavy chain"/>
    <property type="match status" value="1"/>
</dbReference>
<keyword evidence="6" id="KW-0505">Motor protein</keyword>
<accession>K1PEW5</accession>
<dbReference type="InterPro" id="IPR001609">
    <property type="entry name" value="Myosin_head_motor_dom-like"/>
</dbReference>
<dbReference type="InterPro" id="IPR004009">
    <property type="entry name" value="SH3_Myosin"/>
</dbReference>
<protein>
    <submittedName>
        <fullName evidence="9">Myosin heavy chain, non-muscle</fullName>
    </submittedName>
</protein>
<dbReference type="PROSITE" id="PS51456">
    <property type="entry name" value="MYOSIN_MOTOR"/>
    <property type="match status" value="1"/>
</dbReference>
<dbReference type="InterPro" id="IPR036961">
    <property type="entry name" value="Kinesin_motor_dom_sf"/>
</dbReference>
<dbReference type="GO" id="GO:0003774">
    <property type="term" value="F:cytoskeletal motor activity"/>
    <property type="evidence" value="ECO:0007669"/>
    <property type="project" value="InterPro"/>
</dbReference>
<dbReference type="Gene3D" id="3.40.850.10">
    <property type="entry name" value="Kinesin motor domain"/>
    <property type="match status" value="1"/>
</dbReference>
<evidence type="ECO:0000256" key="3">
    <source>
        <dbReference type="ARBA" id="ARBA00022840"/>
    </source>
</evidence>
<gene>
    <name evidence="9" type="ORF">CGI_10006875</name>
</gene>
<sequence length="122" mass="14401">MADSLELDQQELKYLMVDQKKNFVDQTEWASKKLVWIPHESQGFCSASIVKEVDEEYEVEIEETNKRVKVLKEEIQKMNPPKYTKVEDMAELVCLNDASVLYNIKDRYYSDLIYVSFAYVCK</sequence>
<evidence type="ECO:0000256" key="2">
    <source>
        <dbReference type="ARBA" id="ARBA00022741"/>
    </source>
</evidence>
<dbReference type="InParanoid" id="K1PEW5"/>
<evidence type="ECO:0000256" key="6">
    <source>
        <dbReference type="ARBA" id="ARBA00023175"/>
    </source>
</evidence>
<dbReference type="PROSITE" id="PS51844">
    <property type="entry name" value="SH3_LIKE"/>
    <property type="match status" value="1"/>
</dbReference>
<dbReference type="InterPro" id="IPR027417">
    <property type="entry name" value="P-loop_NTPase"/>
</dbReference>
<keyword evidence="3" id="KW-0067">ATP-binding</keyword>
<reference evidence="9" key="1">
    <citation type="journal article" date="2012" name="Nature">
        <title>The oyster genome reveals stress adaptation and complexity of shell formation.</title>
        <authorList>
            <person name="Zhang G."/>
            <person name="Fang X."/>
            <person name="Guo X."/>
            <person name="Li L."/>
            <person name="Luo R."/>
            <person name="Xu F."/>
            <person name="Yang P."/>
            <person name="Zhang L."/>
            <person name="Wang X."/>
            <person name="Qi H."/>
            <person name="Xiong Z."/>
            <person name="Que H."/>
            <person name="Xie Y."/>
            <person name="Holland P.W."/>
            <person name="Paps J."/>
            <person name="Zhu Y."/>
            <person name="Wu F."/>
            <person name="Chen Y."/>
            <person name="Wang J."/>
            <person name="Peng C."/>
            <person name="Meng J."/>
            <person name="Yang L."/>
            <person name="Liu J."/>
            <person name="Wen B."/>
            <person name="Zhang N."/>
            <person name="Huang Z."/>
            <person name="Zhu Q."/>
            <person name="Feng Y."/>
            <person name="Mount A."/>
            <person name="Hedgecock D."/>
            <person name="Xu Z."/>
            <person name="Liu Y."/>
            <person name="Domazet-Loso T."/>
            <person name="Du Y."/>
            <person name="Sun X."/>
            <person name="Zhang S."/>
            <person name="Liu B."/>
            <person name="Cheng P."/>
            <person name="Jiang X."/>
            <person name="Li J."/>
            <person name="Fan D."/>
            <person name="Wang W."/>
            <person name="Fu W."/>
            <person name="Wang T."/>
            <person name="Wang B."/>
            <person name="Zhang J."/>
            <person name="Peng Z."/>
            <person name="Li Y."/>
            <person name="Li N."/>
            <person name="Wang J."/>
            <person name="Chen M."/>
            <person name="He Y."/>
            <person name="Tan F."/>
            <person name="Song X."/>
            <person name="Zheng Q."/>
            <person name="Huang R."/>
            <person name="Yang H."/>
            <person name="Du X."/>
            <person name="Chen L."/>
            <person name="Yang M."/>
            <person name="Gaffney P.M."/>
            <person name="Wang S."/>
            <person name="Luo L."/>
            <person name="She Z."/>
            <person name="Ming Y."/>
            <person name="Huang W."/>
            <person name="Zhang S."/>
            <person name="Huang B."/>
            <person name="Zhang Y."/>
            <person name="Qu T."/>
            <person name="Ni P."/>
            <person name="Miao G."/>
            <person name="Wang J."/>
            <person name="Wang Q."/>
            <person name="Steinberg C.E."/>
            <person name="Wang H."/>
            <person name="Li N."/>
            <person name="Qian L."/>
            <person name="Zhang G."/>
            <person name="Li Y."/>
            <person name="Yang H."/>
            <person name="Liu X."/>
            <person name="Wang J."/>
            <person name="Yin Y."/>
            <person name="Wang J."/>
        </authorList>
    </citation>
    <scope>NUCLEOTIDE SEQUENCE [LARGE SCALE GENOMIC DNA]</scope>
    <source>
        <strain evidence="9">05x7-T-G4-1.051#20</strain>
    </source>
</reference>
<proteinExistence type="inferred from homology"/>
<dbReference type="Gene3D" id="2.30.30.360">
    <property type="entry name" value="Myosin S1 fragment, N-terminal"/>
    <property type="match status" value="1"/>
</dbReference>
<keyword evidence="7 8" id="KW-0009">Actin-binding</keyword>
<dbReference type="Pfam" id="PF02736">
    <property type="entry name" value="Myosin_N"/>
    <property type="match status" value="1"/>
</dbReference>
<name>K1PEW5_MAGGI</name>
<keyword evidence="5 8" id="KW-0518">Myosin</keyword>
<evidence type="ECO:0000256" key="1">
    <source>
        <dbReference type="ARBA" id="ARBA00008314"/>
    </source>
</evidence>
<evidence type="ECO:0000256" key="7">
    <source>
        <dbReference type="ARBA" id="ARBA00023203"/>
    </source>
</evidence>
<keyword evidence="4" id="KW-0175">Coiled coil</keyword>
<organism evidence="9">
    <name type="scientific">Magallana gigas</name>
    <name type="common">Pacific oyster</name>
    <name type="synonym">Crassostrea gigas</name>
    <dbReference type="NCBI Taxonomy" id="29159"/>
    <lineage>
        <taxon>Eukaryota</taxon>
        <taxon>Metazoa</taxon>
        <taxon>Spiralia</taxon>
        <taxon>Lophotrochozoa</taxon>
        <taxon>Mollusca</taxon>
        <taxon>Bivalvia</taxon>
        <taxon>Autobranchia</taxon>
        <taxon>Pteriomorphia</taxon>
        <taxon>Ostreida</taxon>
        <taxon>Ostreoidea</taxon>
        <taxon>Ostreidae</taxon>
        <taxon>Magallana</taxon>
    </lineage>
</organism>
<keyword evidence="2" id="KW-0547">Nucleotide-binding</keyword>
<evidence type="ECO:0000256" key="4">
    <source>
        <dbReference type="ARBA" id="ARBA00023054"/>
    </source>
</evidence>